<keyword evidence="5" id="KW-0614">Plasmid</keyword>
<dbReference type="UniPathway" id="UPA00539"/>
<evidence type="ECO:0000313" key="5">
    <source>
        <dbReference type="EMBL" id="AUB85599.1"/>
    </source>
</evidence>
<dbReference type="Proteomes" id="UP000232638">
    <property type="component" value="Plasmid pTs485"/>
</dbReference>
<comment type="similarity">
    <text evidence="4">Belongs to the PqqD family.</text>
</comment>
<dbReference type="KEGG" id="tsy:THSYN_32370"/>
<comment type="subunit">
    <text evidence="2 4">Monomer. Interacts with PqqE.</text>
</comment>
<organism evidence="5 6">
    <name type="scientific">Candidatus Thiodictyon syntrophicum</name>
    <dbReference type="NCBI Taxonomy" id="1166950"/>
    <lineage>
        <taxon>Bacteria</taxon>
        <taxon>Pseudomonadati</taxon>
        <taxon>Pseudomonadota</taxon>
        <taxon>Gammaproteobacteria</taxon>
        <taxon>Chromatiales</taxon>
        <taxon>Chromatiaceae</taxon>
        <taxon>Thiodictyon</taxon>
    </lineage>
</organism>
<geneLocation type="plasmid" evidence="6">
    <name>pts485</name>
</geneLocation>
<dbReference type="GO" id="GO:0018189">
    <property type="term" value="P:pyrroloquinoline quinone biosynthetic process"/>
    <property type="evidence" value="ECO:0007669"/>
    <property type="project" value="UniProtKB-UniRule"/>
</dbReference>
<dbReference type="GO" id="GO:0048038">
    <property type="term" value="F:quinone binding"/>
    <property type="evidence" value="ECO:0007669"/>
    <property type="project" value="InterPro"/>
</dbReference>
<dbReference type="NCBIfam" id="NF002535">
    <property type="entry name" value="PRK02079.1"/>
    <property type="match status" value="1"/>
</dbReference>
<accession>A0A2K8UJF3</accession>
<evidence type="ECO:0000256" key="2">
    <source>
        <dbReference type="ARBA" id="ARBA00011741"/>
    </source>
</evidence>
<dbReference type="InterPro" id="IPR022479">
    <property type="entry name" value="PqqD_bac"/>
</dbReference>
<dbReference type="EMBL" id="CP020372">
    <property type="protein sequence ID" value="AUB85599.1"/>
    <property type="molecule type" value="Genomic_DNA"/>
</dbReference>
<reference evidence="5 6" key="1">
    <citation type="submission" date="2017-03" db="EMBL/GenBank/DDBJ databases">
        <title>Complete genome sequence of Candidatus 'Thiodictyon syntrophicum' sp. nov. strain Cad16T, a photolithoautotroph purple sulfur bacterium isolated from an alpine meromictic lake.</title>
        <authorList>
            <person name="Luedin S.M."/>
            <person name="Pothier J.F."/>
            <person name="Danza F."/>
            <person name="Storelli N."/>
            <person name="Wittwer M."/>
            <person name="Tonolla M."/>
        </authorList>
    </citation>
    <scope>NUCLEOTIDE SEQUENCE [LARGE SCALE GENOMIC DNA]</scope>
    <source>
        <strain evidence="5 6">Cad16T</strain>
        <plasmid evidence="6">Plasmid pts485</plasmid>
    </source>
</reference>
<name>A0A2K8UJF3_9GAMM</name>
<comment type="function">
    <text evidence="4">Functions as a PqqA binding protein and presents PqqA to PqqE, in the pyrroloquinoline quinone (PQQ) biosynthetic pathway.</text>
</comment>
<dbReference type="NCBIfam" id="TIGR03859">
    <property type="entry name" value="PQQ_PqqD"/>
    <property type="match status" value="1"/>
</dbReference>
<protein>
    <recommendedName>
        <fullName evidence="4">PqqA binding protein</fullName>
    </recommendedName>
    <alternativeName>
        <fullName evidence="4">Coenzyme PQQ synthesis protein D</fullName>
    </alternativeName>
    <alternativeName>
        <fullName evidence="4">Pyrroloquinoline quinone biosynthesis protein D</fullName>
    </alternativeName>
</protein>
<keyword evidence="6" id="KW-1185">Reference proteome</keyword>
<evidence type="ECO:0000256" key="3">
    <source>
        <dbReference type="ARBA" id="ARBA00022905"/>
    </source>
</evidence>
<evidence type="ECO:0000313" key="6">
    <source>
        <dbReference type="Proteomes" id="UP000232638"/>
    </source>
</evidence>
<dbReference type="HAMAP" id="MF_00655">
    <property type="entry name" value="PQQ_syn_PqqD"/>
    <property type="match status" value="1"/>
</dbReference>
<dbReference type="Pfam" id="PF05402">
    <property type="entry name" value="PqqD"/>
    <property type="match status" value="1"/>
</dbReference>
<evidence type="ECO:0000256" key="4">
    <source>
        <dbReference type="HAMAP-Rule" id="MF_00655"/>
    </source>
</evidence>
<dbReference type="OrthoDB" id="7356791at2"/>
<proteinExistence type="inferred from homology"/>
<comment type="pathway">
    <text evidence="1 4">Cofactor biosynthesis; pyrroloquinoline quinone biosynthesis.</text>
</comment>
<dbReference type="RefSeq" id="WP_100923210.1">
    <property type="nucleotide sequence ID" value="NZ_CP020372.1"/>
</dbReference>
<dbReference type="Gene3D" id="1.10.10.1150">
    <property type="entry name" value="Coenzyme PQQ synthesis protein D (PqqD)"/>
    <property type="match status" value="1"/>
</dbReference>
<dbReference type="InterPro" id="IPR008792">
    <property type="entry name" value="PQQD"/>
</dbReference>
<dbReference type="AlphaFoldDB" id="A0A2K8UJF3"/>
<sequence>MSPAQQAPGGIGPDDVPRLSPMFRLQWEEAQGCRVLLYPEGMVRLNGPAGEILNCCDGVRPVAAIIGELAERFPDAATLSNDVYQFLDKAHENQWIDYAPA</sequence>
<dbReference type="InterPro" id="IPR041881">
    <property type="entry name" value="PqqD_sf"/>
</dbReference>
<evidence type="ECO:0000256" key="1">
    <source>
        <dbReference type="ARBA" id="ARBA00004886"/>
    </source>
</evidence>
<gene>
    <name evidence="4" type="primary">pqqD</name>
    <name evidence="5" type="ORF">THSYN_32370</name>
</gene>
<keyword evidence="3 4" id="KW-0884">PQQ biosynthesis</keyword>